<proteinExistence type="predicted"/>
<dbReference type="PROSITE" id="PS50042">
    <property type="entry name" value="CNMP_BINDING_3"/>
    <property type="match status" value="1"/>
</dbReference>
<dbReference type="InterPro" id="IPR018490">
    <property type="entry name" value="cNMP-bd_dom_sf"/>
</dbReference>
<dbReference type="EMBL" id="JACEEZ010003731">
    <property type="protein sequence ID" value="KAG0727076.1"/>
    <property type="molecule type" value="Genomic_DNA"/>
</dbReference>
<dbReference type="OrthoDB" id="421051at2759"/>
<comment type="caution">
    <text evidence="3">The sequence shown here is derived from an EMBL/GenBank/DDBJ whole genome shotgun (WGS) entry which is preliminary data.</text>
</comment>
<dbReference type="InterPro" id="IPR056556">
    <property type="entry name" value="NTE1_P-loop_dom"/>
</dbReference>
<protein>
    <submittedName>
        <fullName evidence="3">Neuropathy target esterase sws</fullName>
    </submittedName>
</protein>
<dbReference type="GO" id="GO:0004622">
    <property type="term" value="F:phosphatidylcholine lysophospholipase activity"/>
    <property type="evidence" value="ECO:0007669"/>
    <property type="project" value="TreeGrafter"/>
</dbReference>
<dbReference type="Pfam" id="PF00027">
    <property type="entry name" value="cNMP_binding"/>
    <property type="match status" value="1"/>
</dbReference>
<accession>A0A8J4YNB5</accession>
<sequence length="500" mass="56489">MQEDLTHLDPNVPTEFVFMLRNIRVFGHFDTPLFLELCKSFQTLHLFKGQKLFSIGDNDENIYIVQKGRISVHIMETDGSTSSLKEVLPGESIISLLSFCDILTSHPQPYKTVGARAEEKSIVMKIPVEAFRDVFKKYPEMFVRVVQIIMVRLMRVTFTALHQYLGLSAELIDKEPRRDSGGNLVPSLASPSKVKRDSGSTPDGEEEGEQRGPGTPVRQGSVRKIVLVDPKEDSDEEHTRRLATEKFQALLHLDTDEILKDAVEVKDVPPESFLMKQDSMQETGPGVHPVLSGDPSFFTVRAKHGARIATITRETFFKIIKKNPEVVLHVANTVIRRLSPFVRQIDFALDWEHLEAGRALYKSTVLMSMDDCLQYHHRTSHDVDTAKVELLTQTERSTTVMAVRDSELAKLPEGLFNNIKLKHSIVMTRLIKLLGERLLGSWKSTPRSPLGLQVEQRPSQSNFSTVAIVPVSEDVPLSQFTLELYHSLLSIGELRRLSDK</sequence>
<feature type="domain" description="Cyclic nucleotide-binding" evidence="2">
    <location>
        <begin position="25"/>
        <end position="152"/>
    </location>
</feature>
<evidence type="ECO:0000256" key="1">
    <source>
        <dbReference type="SAM" id="MobiDB-lite"/>
    </source>
</evidence>
<reference evidence="3" key="1">
    <citation type="submission" date="2020-07" db="EMBL/GenBank/DDBJ databases">
        <title>The High-quality genome of the commercially important snow crab, Chionoecetes opilio.</title>
        <authorList>
            <person name="Jeong J.-H."/>
            <person name="Ryu S."/>
        </authorList>
    </citation>
    <scope>NUCLEOTIDE SEQUENCE</scope>
    <source>
        <strain evidence="3">MADBK_172401_WGS</strain>
        <tissue evidence="3">Digestive gland</tissue>
    </source>
</reference>
<dbReference type="PANTHER" id="PTHR14226:SF29">
    <property type="entry name" value="NEUROPATHY TARGET ESTERASE SWS"/>
    <property type="match status" value="1"/>
</dbReference>
<dbReference type="FunFam" id="2.60.120.10:FF:000012">
    <property type="entry name" value="neuropathy target esterase isoform X2"/>
    <property type="match status" value="1"/>
</dbReference>
<evidence type="ECO:0000259" key="2">
    <source>
        <dbReference type="PROSITE" id="PS50042"/>
    </source>
</evidence>
<keyword evidence="4" id="KW-1185">Reference proteome</keyword>
<dbReference type="CDD" id="cd00038">
    <property type="entry name" value="CAP_ED"/>
    <property type="match status" value="1"/>
</dbReference>
<dbReference type="InterPro" id="IPR014710">
    <property type="entry name" value="RmlC-like_jellyroll"/>
</dbReference>
<evidence type="ECO:0000313" key="3">
    <source>
        <dbReference type="EMBL" id="KAG0727076.1"/>
    </source>
</evidence>
<dbReference type="InterPro" id="IPR050301">
    <property type="entry name" value="NTE"/>
</dbReference>
<dbReference type="SUPFAM" id="SSF51206">
    <property type="entry name" value="cAMP-binding domain-like"/>
    <property type="match status" value="3"/>
</dbReference>
<name>A0A8J4YNB5_CHIOP</name>
<dbReference type="AlphaFoldDB" id="A0A8J4YNB5"/>
<dbReference type="InterPro" id="IPR000595">
    <property type="entry name" value="cNMP-bd_dom"/>
</dbReference>
<evidence type="ECO:0000313" key="4">
    <source>
        <dbReference type="Proteomes" id="UP000770661"/>
    </source>
</evidence>
<organism evidence="3 4">
    <name type="scientific">Chionoecetes opilio</name>
    <name type="common">Atlantic snow crab</name>
    <name type="synonym">Cancer opilio</name>
    <dbReference type="NCBI Taxonomy" id="41210"/>
    <lineage>
        <taxon>Eukaryota</taxon>
        <taxon>Metazoa</taxon>
        <taxon>Ecdysozoa</taxon>
        <taxon>Arthropoda</taxon>
        <taxon>Crustacea</taxon>
        <taxon>Multicrustacea</taxon>
        <taxon>Malacostraca</taxon>
        <taxon>Eumalacostraca</taxon>
        <taxon>Eucarida</taxon>
        <taxon>Decapoda</taxon>
        <taxon>Pleocyemata</taxon>
        <taxon>Brachyura</taxon>
        <taxon>Eubrachyura</taxon>
        <taxon>Majoidea</taxon>
        <taxon>Majidae</taxon>
        <taxon>Chionoecetes</taxon>
    </lineage>
</organism>
<dbReference type="Proteomes" id="UP000770661">
    <property type="component" value="Unassembled WGS sequence"/>
</dbReference>
<dbReference type="PANTHER" id="PTHR14226">
    <property type="entry name" value="NEUROPATHY TARGET ESTERASE/SWISS CHEESE D.MELANOGASTER"/>
    <property type="match status" value="1"/>
</dbReference>
<gene>
    <name evidence="3" type="primary">sws_1</name>
    <name evidence="3" type="ORF">GWK47_035389</name>
</gene>
<dbReference type="SMART" id="SM00100">
    <property type="entry name" value="cNMP"/>
    <property type="match status" value="1"/>
</dbReference>
<feature type="region of interest" description="Disordered" evidence="1">
    <location>
        <begin position="176"/>
        <end position="224"/>
    </location>
</feature>
<dbReference type="Pfam" id="PF24179">
    <property type="entry name" value="NTE_Ploop"/>
    <property type="match status" value="1"/>
</dbReference>
<dbReference type="Gene3D" id="2.60.120.10">
    <property type="entry name" value="Jelly Rolls"/>
    <property type="match status" value="2"/>
</dbReference>
<dbReference type="GO" id="GO:0005783">
    <property type="term" value="C:endoplasmic reticulum"/>
    <property type="evidence" value="ECO:0007669"/>
    <property type="project" value="TreeGrafter"/>
</dbReference>